<sequence length="242" mass="27405">MTEQPIRRPLTGSCHCNNIQYIIHLTLPHPHDPSLPLPLPMGYQQFYRCNCTTCHKMGHFHVRPVSPTHDFLLFSAPSSSRSDDEEEKSGEQEQRQRQRQQQQQDPLSGLGDYTCGAGNLHFYFCKACGVRCFIFAGDLEAVEADVDQLDLAATPTWLQSRTRNSGSGSSSSKVKAWRPRLGGGHPDMGHYLSVNGHTIDAEQGFDMRELTEKNQVRYCDCYSPEEDEVPMRYGRPQQHGSY</sequence>
<dbReference type="Proteomes" id="UP001143910">
    <property type="component" value="Unassembled WGS sequence"/>
</dbReference>
<reference evidence="1" key="1">
    <citation type="submission" date="2022-08" db="EMBL/GenBank/DDBJ databases">
        <title>Genome Sequence of Lecanicillium fungicola.</title>
        <authorList>
            <person name="Buettner E."/>
        </authorList>
    </citation>
    <scope>NUCLEOTIDE SEQUENCE</scope>
    <source>
        <strain evidence="1">Babe33</strain>
    </source>
</reference>
<comment type="caution">
    <text evidence="1">The sequence shown here is derived from an EMBL/GenBank/DDBJ whole genome shotgun (WGS) entry which is preliminary data.</text>
</comment>
<proteinExistence type="predicted"/>
<gene>
    <name evidence="1" type="ORF">NQ176_g7462</name>
</gene>
<keyword evidence="2" id="KW-1185">Reference proteome</keyword>
<protein>
    <submittedName>
        <fullName evidence="1">Uncharacterized protein</fullName>
    </submittedName>
</protein>
<accession>A0ACC1MYJ1</accession>
<name>A0ACC1MYJ1_9HYPO</name>
<dbReference type="EMBL" id="JANJQO010001248">
    <property type="protein sequence ID" value="KAJ2971905.1"/>
    <property type="molecule type" value="Genomic_DNA"/>
</dbReference>
<evidence type="ECO:0000313" key="2">
    <source>
        <dbReference type="Proteomes" id="UP001143910"/>
    </source>
</evidence>
<organism evidence="1 2">
    <name type="scientific">Zarea fungicola</name>
    <dbReference type="NCBI Taxonomy" id="93591"/>
    <lineage>
        <taxon>Eukaryota</taxon>
        <taxon>Fungi</taxon>
        <taxon>Dikarya</taxon>
        <taxon>Ascomycota</taxon>
        <taxon>Pezizomycotina</taxon>
        <taxon>Sordariomycetes</taxon>
        <taxon>Hypocreomycetidae</taxon>
        <taxon>Hypocreales</taxon>
        <taxon>Cordycipitaceae</taxon>
        <taxon>Zarea</taxon>
    </lineage>
</organism>
<evidence type="ECO:0000313" key="1">
    <source>
        <dbReference type="EMBL" id="KAJ2971905.1"/>
    </source>
</evidence>